<accession>A0ABD3CBZ1</accession>
<gene>
    <name evidence="1" type="ORF">CASFOL_028721</name>
</gene>
<dbReference type="Proteomes" id="UP001632038">
    <property type="component" value="Unassembled WGS sequence"/>
</dbReference>
<comment type="caution">
    <text evidence="1">The sequence shown here is derived from an EMBL/GenBank/DDBJ whole genome shotgun (WGS) entry which is preliminary data.</text>
</comment>
<evidence type="ECO:0000313" key="1">
    <source>
        <dbReference type="EMBL" id="KAL3627358.1"/>
    </source>
</evidence>
<protein>
    <recommendedName>
        <fullName evidence="3">Transposase</fullName>
    </recommendedName>
</protein>
<proteinExistence type="predicted"/>
<keyword evidence="2" id="KW-1185">Reference proteome</keyword>
<sequence>MANQFNHGLRFQVLAMYKESLQRAYILDGCNCQIRAQWPKRGWQCASHATVMSRWIYQ</sequence>
<dbReference type="AlphaFoldDB" id="A0ABD3CBZ1"/>
<name>A0ABD3CBZ1_9LAMI</name>
<reference evidence="2" key="1">
    <citation type="journal article" date="2024" name="IScience">
        <title>Strigolactones Initiate the Formation of Haustorium-like Structures in Castilleja.</title>
        <authorList>
            <person name="Buerger M."/>
            <person name="Peterson D."/>
            <person name="Chory J."/>
        </authorList>
    </citation>
    <scope>NUCLEOTIDE SEQUENCE [LARGE SCALE GENOMIC DNA]</scope>
</reference>
<evidence type="ECO:0008006" key="3">
    <source>
        <dbReference type="Google" id="ProtNLM"/>
    </source>
</evidence>
<dbReference type="EMBL" id="JAVIJP010000039">
    <property type="protein sequence ID" value="KAL3627358.1"/>
    <property type="molecule type" value="Genomic_DNA"/>
</dbReference>
<organism evidence="1 2">
    <name type="scientific">Castilleja foliolosa</name>
    <dbReference type="NCBI Taxonomy" id="1961234"/>
    <lineage>
        <taxon>Eukaryota</taxon>
        <taxon>Viridiplantae</taxon>
        <taxon>Streptophyta</taxon>
        <taxon>Embryophyta</taxon>
        <taxon>Tracheophyta</taxon>
        <taxon>Spermatophyta</taxon>
        <taxon>Magnoliopsida</taxon>
        <taxon>eudicotyledons</taxon>
        <taxon>Gunneridae</taxon>
        <taxon>Pentapetalae</taxon>
        <taxon>asterids</taxon>
        <taxon>lamiids</taxon>
        <taxon>Lamiales</taxon>
        <taxon>Orobanchaceae</taxon>
        <taxon>Pedicularideae</taxon>
        <taxon>Castillejinae</taxon>
        <taxon>Castilleja</taxon>
    </lineage>
</organism>
<evidence type="ECO:0000313" key="2">
    <source>
        <dbReference type="Proteomes" id="UP001632038"/>
    </source>
</evidence>